<dbReference type="Pfam" id="PF10543">
    <property type="entry name" value="ORF6N"/>
    <property type="match status" value="1"/>
</dbReference>
<evidence type="ECO:0000313" key="4">
    <source>
        <dbReference type="Proteomes" id="UP000178743"/>
    </source>
</evidence>
<keyword evidence="3" id="KW-0238">DNA-binding</keyword>
<proteinExistence type="predicted"/>
<dbReference type="AlphaFoldDB" id="A0A1F5WAA4"/>
<dbReference type="InterPro" id="IPR018873">
    <property type="entry name" value="KilA-N_DNA-bd_domain"/>
</dbReference>
<evidence type="ECO:0000259" key="2">
    <source>
        <dbReference type="Pfam" id="PF10543"/>
    </source>
</evidence>
<dbReference type="EMBL" id="MFHP01000020">
    <property type="protein sequence ID" value="OGF72577.1"/>
    <property type="molecule type" value="Genomic_DNA"/>
</dbReference>
<feature type="domain" description="KilA-N DNA-binding" evidence="2">
    <location>
        <begin position="10"/>
        <end position="93"/>
    </location>
</feature>
<evidence type="ECO:0000256" key="1">
    <source>
        <dbReference type="SAM" id="Coils"/>
    </source>
</evidence>
<keyword evidence="1" id="KW-0175">Coiled coil</keyword>
<dbReference type="GO" id="GO:0003677">
    <property type="term" value="F:DNA binding"/>
    <property type="evidence" value="ECO:0007669"/>
    <property type="project" value="UniProtKB-KW"/>
</dbReference>
<evidence type="ECO:0000313" key="3">
    <source>
        <dbReference type="EMBL" id="OGF72577.1"/>
    </source>
</evidence>
<gene>
    <name evidence="3" type="ORF">A3C05_02635</name>
</gene>
<organism evidence="3 4">
    <name type="scientific">Candidatus Giovannonibacteria bacterium RIFCSPHIGHO2_02_FULL_45_40</name>
    <dbReference type="NCBI Taxonomy" id="1798337"/>
    <lineage>
        <taxon>Bacteria</taxon>
        <taxon>Candidatus Giovannoniibacteriota</taxon>
    </lineage>
</organism>
<accession>A0A1F5WAA4</accession>
<reference evidence="3 4" key="1">
    <citation type="journal article" date="2016" name="Nat. Commun.">
        <title>Thousands of microbial genomes shed light on interconnected biogeochemical processes in an aquifer system.</title>
        <authorList>
            <person name="Anantharaman K."/>
            <person name="Brown C.T."/>
            <person name="Hug L.A."/>
            <person name="Sharon I."/>
            <person name="Castelle C.J."/>
            <person name="Probst A.J."/>
            <person name="Thomas B.C."/>
            <person name="Singh A."/>
            <person name="Wilkins M.J."/>
            <person name="Karaoz U."/>
            <person name="Brodie E.L."/>
            <person name="Williams K.H."/>
            <person name="Hubbard S.S."/>
            <person name="Banfield J.F."/>
        </authorList>
    </citation>
    <scope>NUCLEOTIDE SEQUENCE [LARGE SCALE GENOMIC DNA]</scope>
</reference>
<feature type="coiled-coil region" evidence="1">
    <location>
        <begin position="113"/>
        <end position="140"/>
    </location>
</feature>
<protein>
    <submittedName>
        <fullName evidence="3">DNA-binding protein</fullName>
    </submittedName>
</protein>
<name>A0A1F5WAA4_9BACT</name>
<comment type="caution">
    <text evidence="3">The sequence shown here is derived from an EMBL/GenBank/DDBJ whole genome shotgun (WGS) entry which is preliminary data.</text>
</comment>
<dbReference type="Proteomes" id="UP000178743">
    <property type="component" value="Unassembled WGS sequence"/>
</dbReference>
<sequence length="163" mass="19084">MIPSERIISRIFLIRGRKVMIDQDLAELYVVETKALNLAVKRNLARFPSDFMFQLSEKEFKNLRSQIETSRWGGRRYVPYAFTEQGVAMLSSILNSDRAIQVNIQVIRTFTKLRELLATNKELRVKIENMEKKYDAELRQVFDVLKQLLIQESKPKGQIGFTK</sequence>